<dbReference type="InterPro" id="IPR004181">
    <property type="entry name" value="Znf_MIZ"/>
</dbReference>
<dbReference type="InterPro" id="IPR013083">
    <property type="entry name" value="Znf_RING/FYVE/PHD"/>
</dbReference>
<dbReference type="InterPro" id="IPR016130">
    <property type="entry name" value="Tyr_Pase_AS"/>
</dbReference>
<dbReference type="Gene3D" id="3.90.190.10">
    <property type="entry name" value="Protein tyrosine phosphatase superfamily"/>
    <property type="match status" value="2"/>
</dbReference>
<feature type="non-terminal residue" evidence="8">
    <location>
        <position position="1"/>
    </location>
</feature>
<evidence type="ECO:0000256" key="5">
    <source>
        <dbReference type="SAM" id="MobiDB-lite"/>
    </source>
</evidence>
<name>A0A813GHH6_POLGL</name>
<dbReference type="InterPro" id="IPR000340">
    <property type="entry name" value="Dual-sp_phosphatase_cat-dom"/>
</dbReference>
<proteinExistence type="predicted"/>
<evidence type="ECO:0000313" key="9">
    <source>
        <dbReference type="Proteomes" id="UP000654075"/>
    </source>
</evidence>
<dbReference type="PANTHER" id="PTHR10782">
    <property type="entry name" value="ZINC FINGER MIZ DOMAIN-CONTAINING PROTEIN"/>
    <property type="match status" value="1"/>
</dbReference>
<dbReference type="GO" id="GO:0016925">
    <property type="term" value="P:protein sumoylation"/>
    <property type="evidence" value="ECO:0007669"/>
    <property type="project" value="TreeGrafter"/>
</dbReference>
<feature type="region of interest" description="Disordered" evidence="5">
    <location>
        <begin position="271"/>
        <end position="347"/>
    </location>
</feature>
<organism evidence="8 9">
    <name type="scientific">Polarella glacialis</name>
    <name type="common">Dinoflagellate</name>
    <dbReference type="NCBI Taxonomy" id="89957"/>
    <lineage>
        <taxon>Eukaryota</taxon>
        <taxon>Sar</taxon>
        <taxon>Alveolata</taxon>
        <taxon>Dinophyceae</taxon>
        <taxon>Suessiales</taxon>
        <taxon>Suessiaceae</taxon>
        <taxon>Polarella</taxon>
    </lineage>
</organism>
<dbReference type="Gene3D" id="3.30.40.10">
    <property type="entry name" value="Zinc/RING finger domain, C3HC4 (zinc finger)"/>
    <property type="match status" value="1"/>
</dbReference>
<dbReference type="PROSITE" id="PS51044">
    <property type="entry name" value="ZF_SP_RING"/>
    <property type="match status" value="1"/>
</dbReference>
<dbReference type="InterPro" id="IPR029021">
    <property type="entry name" value="Prot-tyrosine_phosphatase-like"/>
</dbReference>
<evidence type="ECO:0000259" key="7">
    <source>
        <dbReference type="PROSITE" id="PS51044"/>
    </source>
</evidence>
<gene>
    <name evidence="8" type="ORF">PGLA1383_LOCUS40812</name>
</gene>
<keyword evidence="1" id="KW-0479">Metal-binding</keyword>
<dbReference type="GO" id="GO:0008270">
    <property type="term" value="F:zinc ion binding"/>
    <property type="evidence" value="ECO:0007669"/>
    <property type="project" value="UniProtKB-KW"/>
</dbReference>
<protein>
    <submittedName>
        <fullName evidence="8">Uncharacterized protein</fullName>
    </submittedName>
</protein>
<feature type="domain" description="SP-RING-type" evidence="7">
    <location>
        <begin position="588"/>
        <end position="678"/>
    </location>
</feature>
<dbReference type="EMBL" id="CAJNNV010028192">
    <property type="protein sequence ID" value="CAE8623558.1"/>
    <property type="molecule type" value="Genomic_DNA"/>
</dbReference>
<evidence type="ECO:0000256" key="4">
    <source>
        <dbReference type="PROSITE-ProRule" id="PRU00452"/>
    </source>
</evidence>
<reference evidence="8" key="1">
    <citation type="submission" date="2021-02" db="EMBL/GenBank/DDBJ databases">
        <authorList>
            <person name="Dougan E. K."/>
            <person name="Rhodes N."/>
            <person name="Thang M."/>
            <person name="Chan C."/>
        </authorList>
    </citation>
    <scope>NUCLEOTIDE SEQUENCE</scope>
</reference>
<dbReference type="PROSITE" id="PS00383">
    <property type="entry name" value="TYR_PHOSPHATASE_1"/>
    <property type="match status" value="1"/>
</dbReference>
<keyword evidence="9" id="KW-1185">Reference proteome</keyword>
<feature type="compositionally biased region" description="Low complexity" evidence="5">
    <location>
        <begin position="776"/>
        <end position="788"/>
    </location>
</feature>
<feature type="compositionally biased region" description="Low complexity" evidence="5">
    <location>
        <begin position="861"/>
        <end position="875"/>
    </location>
</feature>
<dbReference type="GO" id="GO:0000785">
    <property type="term" value="C:chromatin"/>
    <property type="evidence" value="ECO:0007669"/>
    <property type="project" value="TreeGrafter"/>
</dbReference>
<accession>A0A813GHH6</accession>
<dbReference type="Proteomes" id="UP000654075">
    <property type="component" value="Unassembled WGS sequence"/>
</dbReference>
<sequence>AAWQMLRRLRPASGLGRNCRSFGSPPFFPNSWVEPDALWEFHDQCERTDVAKLVDSEAWELGDRNQEPDAWTPKRRPSEASAGQDASWYNSSASWGGGRWQEGVGSGDRADIQQWRECTRVGENVPGTPIVPCKTPFEGPLADRAYESGLIEDEDFFGKQDLLRVCTERGTPVGLIIDLVNTTKQEPTPSQAPALGGVDVQQVKQLWAFRVLGVPDGGVASREELEAVRQKSKEQYKALVREKKPVEAKKVLEAFEVIKQALERSRIAKKAEASGASASSAKASGGTKPAASSTSSRAAAPSSNGSRPKKEAPTATATATAGAGASSASSKPAASSKPTIAPKQPDDAELRAQKRERFGLMANTKKASGMPSLLCAEKKKLNRAGSVLVCSTCGEGASLRRMPDLKSGVFCCPSCRIRALDPFSPLLPAEKGMLKLLLVHHMVPENANQEGSFDLRFNLPHLQRWRKQGEEIEVRMVRLDNCDPLQEWPHSLSFFVNGHVAFEIKAPKEGHKRREVPQRISASLKSGQNALKVSLKDGFSVQRFCMAIVRVKPQTPRELCKIVTPVGEEACRQLVSQLLFSSMLESTGEECHADGSDHCRLICPITLARIETPVRGHKCRHLQCFDLKAYLVSNQRMAVMNKRWACPVCSLILKPPADLFIDMHMMQIMVQTEDDDEEVTFDTNGVWTVSAKATPPGPPSSDEEDCGEPNGAANEEDEAEAERDPCASPDDAMAFEGSPVAEGSPSAMEVDEPSLAATLALSTPFELRASPDSPEGEAALASPSASPEDAQLAELALTGNDTHQSEQLDLGQRQGREQTQALEQGREPQATSPTEKQPEQKQGQEQDQTMGQEQKQKQQQENKQQQEQLKQQTQEQAKEQPKLTQAQKQEQKNNVAVATSTSSPGVSANHSAISKPQSVLHTTLAGQPSAAPASAAPGTSQKPLQTNFLVPTALQARKKAGLSFSAGKQKAIHAPVQETAKIAETEARIAETEAADDGQENLSSPVQLGVDCFGDVHGDGYDDGAGGEAAGASVSAKKAENQESLFPKILKSQEFLFAGEQLDKPHLLSTSPSPSEERAAWEAQAPEVFSTTISSKSAVKAAAAAEVEVEVESEVRAKRCCAAFCCAYACVFCLGVFDCIDDFVARRPKEFVAVHCTHGINRTGFLVSAYLMTRAHLPKSAKAVAAFEKARGNKIDKMYLLEALVQLEAGTY</sequence>
<feature type="region of interest" description="Disordered" evidence="5">
    <location>
        <begin position="59"/>
        <end position="94"/>
    </location>
</feature>
<feature type="region of interest" description="Disordered" evidence="5">
    <location>
        <begin position="688"/>
        <end position="944"/>
    </location>
</feature>
<evidence type="ECO:0000259" key="6">
    <source>
        <dbReference type="PROSITE" id="PS50056"/>
    </source>
</evidence>
<keyword evidence="2 4" id="KW-0863">Zinc-finger</keyword>
<dbReference type="SUPFAM" id="SSF52799">
    <property type="entry name" value="(Phosphotyrosine protein) phosphatases II"/>
    <property type="match status" value="1"/>
</dbReference>
<dbReference type="InterPro" id="IPR000387">
    <property type="entry name" value="Tyr_Pase_dom"/>
</dbReference>
<feature type="compositionally biased region" description="Low complexity" evidence="5">
    <location>
        <begin position="273"/>
        <end position="303"/>
    </location>
</feature>
<evidence type="ECO:0000313" key="8">
    <source>
        <dbReference type="EMBL" id="CAE8623558.1"/>
    </source>
</evidence>
<feature type="compositionally biased region" description="Low complexity" evidence="5">
    <location>
        <begin position="928"/>
        <end position="937"/>
    </location>
</feature>
<dbReference type="Pfam" id="PF00782">
    <property type="entry name" value="DSPc"/>
    <property type="match status" value="1"/>
</dbReference>
<dbReference type="PROSITE" id="PS50056">
    <property type="entry name" value="TYR_PHOSPHATASE_2"/>
    <property type="match status" value="1"/>
</dbReference>
<dbReference type="PANTHER" id="PTHR10782:SF4">
    <property type="entry name" value="TONALLI, ISOFORM E"/>
    <property type="match status" value="1"/>
</dbReference>
<dbReference type="GO" id="GO:0061665">
    <property type="term" value="F:SUMO ligase activity"/>
    <property type="evidence" value="ECO:0007669"/>
    <property type="project" value="TreeGrafter"/>
</dbReference>
<feature type="compositionally biased region" description="Low complexity" evidence="5">
    <location>
        <begin position="313"/>
        <end position="343"/>
    </location>
</feature>
<dbReference type="OrthoDB" id="28127at2759"/>
<evidence type="ECO:0000256" key="1">
    <source>
        <dbReference type="ARBA" id="ARBA00022723"/>
    </source>
</evidence>
<comment type="caution">
    <text evidence="8">The sequence shown here is derived from an EMBL/GenBank/DDBJ whole genome shotgun (WGS) entry which is preliminary data.</text>
</comment>
<dbReference type="Pfam" id="PF02891">
    <property type="entry name" value="zf-MIZ"/>
    <property type="match status" value="1"/>
</dbReference>
<keyword evidence="3" id="KW-0862">Zinc</keyword>
<dbReference type="AlphaFoldDB" id="A0A813GHH6"/>
<dbReference type="CDD" id="cd16650">
    <property type="entry name" value="SP-RING_PIAS-like"/>
    <property type="match status" value="1"/>
</dbReference>
<evidence type="ECO:0000256" key="3">
    <source>
        <dbReference type="ARBA" id="ARBA00022833"/>
    </source>
</evidence>
<evidence type="ECO:0000256" key="2">
    <source>
        <dbReference type="ARBA" id="ARBA00022771"/>
    </source>
</evidence>
<feature type="domain" description="Tyrosine specific protein phosphatases" evidence="6">
    <location>
        <begin position="1134"/>
        <end position="1195"/>
    </location>
</feature>
<feature type="compositionally biased region" description="Polar residues" evidence="5">
    <location>
        <begin position="883"/>
        <end position="926"/>
    </location>
</feature>